<name>A0A0F9JRV5_9ZZZZ</name>
<reference evidence="1" key="1">
    <citation type="journal article" date="2015" name="Nature">
        <title>Complex archaea that bridge the gap between prokaryotes and eukaryotes.</title>
        <authorList>
            <person name="Spang A."/>
            <person name="Saw J.H."/>
            <person name="Jorgensen S.L."/>
            <person name="Zaremba-Niedzwiedzka K."/>
            <person name="Martijn J."/>
            <person name="Lind A.E."/>
            <person name="van Eijk R."/>
            <person name="Schleper C."/>
            <person name="Guy L."/>
            <person name="Ettema T.J."/>
        </authorList>
    </citation>
    <scope>NUCLEOTIDE SEQUENCE</scope>
</reference>
<sequence length="44" mass="4891">MTKIAFIGDLHIADRPPLGRVEGYKEQILNKLKTIAGICNEHDA</sequence>
<gene>
    <name evidence="1" type="ORF">LCGC14_1418710</name>
</gene>
<dbReference type="EMBL" id="LAZR01009436">
    <property type="protein sequence ID" value="KKM72624.1"/>
    <property type="molecule type" value="Genomic_DNA"/>
</dbReference>
<protein>
    <submittedName>
        <fullName evidence="1">Uncharacterized protein</fullName>
    </submittedName>
</protein>
<feature type="non-terminal residue" evidence="1">
    <location>
        <position position="44"/>
    </location>
</feature>
<proteinExistence type="predicted"/>
<comment type="caution">
    <text evidence="1">The sequence shown here is derived from an EMBL/GenBank/DDBJ whole genome shotgun (WGS) entry which is preliminary data.</text>
</comment>
<accession>A0A0F9JRV5</accession>
<organism evidence="1">
    <name type="scientific">marine sediment metagenome</name>
    <dbReference type="NCBI Taxonomy" id="412755"/>
    <lineage>
        <taxon>unclassified sequences</taxon>
        <taxon>metagenomes</taxon>
        <taxon>ecological metagenomes</taxon>
    </lineage>
</organism>
<dbReference type="AlphaFoldDB" id="A0A0F9JRV5"/>
<evidence type="ECO:0000313" key="1">
    <source>
        <dbReference type="EMBL" id="KKM72624.1"/>
    </source>
</evidence>